<dbReference type="SUPFAM" id="SSF52540">
    <property type="entry name" value="P-loop containing nucleoside triphosphate hydrolases"/>
    <property type="match status" value="1"/>
</dbReference>
<keyword evidence="2" id="KW-1185">Reference proteome</keyword>
<dbReference type="Proteomes" id="UP001595973">
    <property type="component" value="Unassembled WGS sequence"/>
</dbReference>
<gene>
    <name evidence="1" type="ORF">ACFO5X_06690</name>
</gene>
<proteinExistence type="predicted"/>
<dbReference type="InterPro" id="IPR027417">
    <property type="entry name" value="P-loop_NTPase"/>
</dbReference>
<sequence>MQTDHSQRLAAALPDNFAEGGLFVRRAGPVPKRYQVLGERSSGTNFLHRLLQRNSTLDPTEALGWKHGHPSALAIPSDVAVICVVRNAADWACSMHFKPWHAVPVLQELDFPAFLRARWDTVIDRPRYFGGKTGLIGQPLQADRDPATGLAPANLFALRREKLRGLLGYLNRDCTCAVVRMEALQSAPEAVVDRLVAGLGLPARNKPFRGVTKRLGAKFKPAVAVRPVTPSELSPADHAFMLQELDHAIEARLGYIYPDQAPPAF</sequence>
<reference evidence="2" key="1">
    <citation type="journal article" date="2019" name="Int. J. Syst. Evol. Microbiol.">
        <title>The Global Catalogue of Microorganisms (GCM) 10K type strain sequencing project: providing services to taxonomists for standard genome sequencing and annotation.</title>
        <authorList>
            <consortium name="The Broad Institute Genomics Platform"/>
            <consortium name="The Broad Institute Genome Sequencing Center for Infectious Disease"/>
            <person name="Wu L."/>
            <person name="Ma J."/>
        </authorList>
    </citation>
    <scope>NUCLEOTIDE SEQUENCE [LARGE SCALE GENOMIC DNA]</scope>
    <source>
        <strain evidence="2">CGMCC 4.7283</strain>
    </source>
</reference>
<evidence type="ECO:0008006" key="3">
    <source>
        <dbReference type="Google" id="ProtNLM"/>
    </source>
</evidence>
<protein>
    <recommendedName>
        <fullName evidence="3">Sulfotransferase family protein</fullName>
    </recommendedName>
</protein>
<evidence type="ECO:0000313" key="1">
    <source>
        <dbReference type="EMBL" id="MFC4668235.1"/>
    </source>
</evidence>
<comment type="caution">
    <text evidence="1">The sequence shown here is derived from an EMBL/GenBank/DDBJ whole genome shotgun (WGS) entry which is preliminary data.</text>
</comment>
<evidence type="ECO:0000313" key="2">
    <source>
        <dbReference type="Proteomes" id="UP001595973"/>
    </source>
</evidence>
<accession>A0ABV9KDJ1</accession>
<dbReference type="RefSeq" id="WP_380716506.1">
    <property type="nucleotide sequence ID" value="NZ_JBHSGI010000004.1"/>
</dbReference>
<dbReference type="Gene3D" id="3.40.50.300">
    <property type="entry name" value="P-loop containing nucleotide triphosphate hydrolases"/>
    <property type="match status" value="1"/>
</dbReference>
<organism evidence="1 2">
    <name type="scientific">Seohaeicola nanhaiensis</name>
    <dbReference type="NCBI Taxonomy" id="1387282"/>
    <lineage>
        <taxon>Bacteria</taxon>
        <taxon>Pseudomonadati</taxon>
        <taxon>Pseudomonadota</taxon>
        <taxon>Alphaproteobacteria</taxon>
        <taxon>Rhodobacterales</taxon>
        <taxon>Roseobacteraceae</taxon>
        <taxon>Seohaeicola</taxon>
    </lineage>
</organism>
<name>A0ABV9KDJ1_9RHOB</name>
<dbReference type="EMBL" id="JBHSGI010000004">
    <property type="protein sequence ID" value="MFC4668235.1"/>
    <property type="molecule type" value="Genomic_DNA"/>
</dbReference>